<proteinExistence type="predicted"/>
<dbReference type="RefSeq" id="WP_263595500.1">
    <property type="nucleotide sequence ID" value="NZ_CP107021.1"/>
</dbReference>
<reference evidence="2" key="1">
    <citation type="submission" date="2022-10" db="EMBL/GenBank/DDBJ databases">
        <title>Whole-Genome Sequencing of Brachybacterium huguangmaarense BRM-3, Isolated from Betula schmidtii.</title>
        <authorList>
            <person name="Haam D."/>
        </authorList>
    </citation>
    <scope>NUCLEOTIDE SEQUENCE</scope>
    <source>
        <strain evidence="2">BRM-3</strain>
        <plasmid evidence="2">unnamed</plasmid>
    </source>
</reference>
<feature type="region of interest" description="Disordered" evidence="1">
    <location>
        <begin position="123"/>
        <end position="157"/>
    </location>
</feature>
<dbReference type="SUPFAM" id="SSF46785">
    <property type="entry name" value="Winged helix' DNA-binding domain"/>
    <property type="match status" value="1"/>
</dbReference>
<geneLocation type="plasmid" evidence="2 3">
    <name>unnamed</name>
</geneLocation>
<sequence>MAIDAQRASTPQSWVSTVMDHPEVATARRDVRASIERLATLLAGASERGSLLVRRLTWDRLAELLECTTRTVARLLSRLHSCRLLGRVAPGRSAQYAPLDESGERHAESAVYVLAVPSAGDVHAVDSGDESVTPPHPPVSSNTPSRASAMGAHEAASLAAMEEARQSGRRLSGPADRRLIEGLPASHRSPFWDVHRVPATRVEMLAAAAEMRRRSLPLRRASLRAIRAAARDFWVSGWSVADVLAALDHRPDGSLWPHSGAHGVRSVRAWTCYRLRRWRDRQGQPIRSTSTRRREERMALLAQQETDRLERLAARQRAAERPATAATRQLVEEARRACRAGASRLRHPQPTVG</sequence>
<name>A0ABY6G678_9MICO</name>
<dbReference type="Proteomes" id="UP001164305">
    <property type="component" value="Plasmid unnamed"/>
</dbReference>
<accession>A0ABY6G678</accession>
<dbReference type="InterPro" id="IPR036390">
    <property type="entry name" value="WH_DNA-bd_sf"/>
</dbReference>
<dbReference type="EMBL" id="CP107021">
    <property type="protein sequence ID" value="UYG18311.1"/>
    <property type="molecule type" value="Genomic_DNA"/>
</dbReference>
<keyword evidence="3" id="KW-1185">Reference proteome</keyword>
<evidence type="ECO:0000313" key="2">
    <source>
        <dbReference type="EMBL" id="UYG18311.1"/>
    </source>
</evidence>
<organism evidence="2 3">
    <name type="scientific">Brachybacterium huguangmaarense</name>
    <dbReference type="NCBI Taxonomy" id="1652028"/>
    <lineage>
        <taxon>Bacteria</taxon>
        <taxon>Bacillati</taxon>
        <taxon>Actinomycetota</taxon>
        <taxon>Actinomycetes</taxon>
        <taxon>Micrococcales</taxon>
        <taxon>Dermabacteraceae</taxon>
        <taxon>Brachybacterium</taxon>
    </lineage>
</organism>
<evidence type="ECO:0008006" key="4">
    <source>
        <dbReference type="Google" id="ProtNLM"/>
    </source>
</evidence>
<protein>
    <recommendedName>
        <fullName evidence="4">Helix-turn-helix domain-containing protein</fullName>
    </recommendedName>
</protein>
<gene>
    <name evidence="2" type="ORF">BRM3_14895</name>
</gene>
<evidence type="ECO:0000313" key="3">
    <source>
        <dbReference type="Proteomes" id="UP001164305"/>
    </source>
</evidence>
<evidence type="ECO:0000256" key="1">
    <source>
        <dbReference type="SAM" id="MobiDB-lite"/>
    </source>
</evidence>
<keyword evidence="2" id="KW-0614">Plasmid</keyword>